<dbReference type="InParanoid" id="A0A5F8H829"/>
<evidence type="ECO:0000313" key="1">
    <source>
        <dbReference type="Ensembl" id="ENSMODP00000056120.1"/>
    </source>
</evidence>
<evidence type="ECO:0000313" key="2">
    <source>
        <dbReference type="Proteomes" id="UP000002280"/>
    </source>
</evidence>
<reference evidence="1" key="3">
    <citation type="submission" date="2025-09" db="UniProtKB">
        <authorList>
            <consortium name="Ensembl"/>
        </authorList>
    </citation>
    <scope>IDENTIFICATION</scope>
</reference>
<organism evidence="1 2">
    <name type="scientific">Monodelphis domestica</name>
    <name type="common">Gray short-tailed opossum</name>
    <dbReference type="NCBI Taxonomy" id="13616"/>
    <lineage>
        <taxon>Eukaryota</taxon>
        <taxon>Metazoa</taxon>
        <taxon>Chordata</taxon>
        <taxon>Craniata</taxon>
        <taxon>Vertebrata</taxon>
        <taxon>Euteleostomi</taxon>
        <taxon>Mammalia</taxon>
        <taxon>Metatheria</taxon>
        <taxon>Didelphimorphia</taxon>
        <taxon>Didelphidae</taxon>
        <taxon>Monodelphis</taxon>
    </lineage>
</organism>
<name>A0A5F8H829_MONDO</name>
<dbReference type="AlphaFoldDB" id="A0A5F8H829"/>
<dbReference type="Ensembl" id="ENSMODT00000060008.1">
    <property type="protein sequence ID" value="ENSMODP00000056120.1"/>
    <property type="gene ID" value="ENSMODG00000045876.1"/>
</dbReference>
<keyword evidence="2" id="KW-1185">Reference proteome</keyword>
<proteinExistence type="predicted"/>
<dbReference type="Proteomes" id="UP000002280">
    <property type="component" value="Chromosome 1"/>
</dbReference>
<reference evidence="1 2" key="1">
    <citation type="journal article" date="2007" name="Nature">
        <title>Genome of the marsupial Monodelphis domestica reveals innovation in non-coding sequences.</title>
        <authorList>
            <person name="Mikkelsen T.S."/>
            <person name="Wakefield M.J."/>
            <person name="Aken B."/>
            <person name="Amemiya C.T."/>
            <person name="Chang J.L."/>
            <person name="Duke S."/>
            <person name="Garber M."/>
            <person name="Gentles A.J."/>
            <person name="Goodstadt L."/>
            <person name="Heger A."/>
            <person name="Jurka J."/>
            <person name="Kamal M."/>
            <person name="Mauceli E."/>
            <person name="Searle S.M."/>
            <person name="Sharpe T."/>
            <person name="Baker M.L."/>
            <person name="Batzer M.A."/>
            <person name="Benos P.V."/>
            <person name="Belov K."/>
            <person name="Clamp M."/>
            <person name="Cook A."/>
            <person name="Cuff J."/>
            <person name="Das R."/>
            <person name="Davidow L."/>
            <person name="Deakin J.E."/>
            <person name="Fazzari M.J."/>
            <person name="Glass J.L."/>
            <person name="Grabherr M."/>
            <person name="Greally J.M."/>
            <person name="Gu W."/>
            <person name="Hore T.A."/>
            <person name="Huttley G.A."/>
            <person name="Kleber M."/>
            <person name="Jirtle R.L."/>
            <person name="Koina E."/>
            <person name="Lee J.T."/>
            <person name="Mahony S."/>
            <person name="Marra M.A."/>
            <person name="Miller R.D."/>
            <person name="Nicholls R.D."/>
            <person name="Oda M."/>
            <person name="Papenfuss A.T."/>
            <person name="Parra Z.E."/>
            <person name="Pollock D.D."/>
            <person name="Ray D.A."/>
            <person name="Schein J.E."/>
            <person name="Speed T.P."/>
            <person name="Thompson K."/>
            <person name="VandeBerg J.L."/>
            <person name="Wade C.M."/>
            <person name="Walker J.A."/>
            <person name="Waters P.D."/>
            <person name="Webber C."/>
            <person name="Weidman J.R."/>
            <person name="Xie X."/>
            <person name="Zody M.C."/>
            <person name="Baldwin J."/>
            <person name="Abdouelleil A."/>
            <person name="Abdulkadir J."/>
            <person name="Abebe A."/>
            <person name="Abera B."/>
            <person name="Abreu J."/>
            <person name="Acer S.C."/>
            <person name="Aftuck L."/>
            <person name="Alexander A."/>
            <person name="An P."/>
            <person name="Anderson E."/>
            <person name="Anderson S."/>
            <person name="Arachi H."/>
            <person name="Azer M."/>
            <person name="Bachantsang P."/>
            <person name="Barry A."/>
            <person name="Bayul T."/>
            <person name="Berlin A."/>
            <person name="Bessette D."/>
            <person name="Bloom T."/>
            <person name="Bloom T."/>
            <person name="Boguslavskiy L."/>
            <person name="Bonnet C."/>
            <person name="Boukhgalter B."/>
            <person name="Bourzgui I."/>
            <person name="Brown A."/>
            <person name="Cahill P."/>
            <person name="Channer S."/>
            <person name="Cheshatsang Y."/>
            <person name="Chuda L."/>
            <person name="Citroen M."/>
            <person name="Collymore A."/>
            <person name="Cooke P."/>
            <person name="Costello M."/>
            <person name="D'Aco K."/>
            <person name="Daza R."/>
            <person name="De Haan G."/>
            <person name="DeGray S."/>
            <person name="DeMaso C."/>
            <person name="Dhargay N."/>
            <person name="Dooley K."/>
            <person name="Dooley E."/>
            <person name="Doricent M."/>
            <person name="Dorje P."/>
            <person name="Dorjee K."/>
            <person name="Dupes A."/>
            <person name="Elong R."/>
            <person name="Falk J."/>
            <person name="Farina A."/>
            <person name="Faro S."/>
            <person name="Ferguson D."/>
            <person name="Fisher S."/>
            <person name="Foley C.D."/>
            <person name="Franke A."/>
            <person name="Friedrich D."/>
            <person name="Gadbois L."/>
            <person name="Gearin G."/>
            <person name="Gearin C.R."/>
            <person name="Giannoukos G."/>
            <person name="Goode T."/>
            <person name="Graham J."/>
            <person name="Grandbois E."/>
            <person name="Grewal S."/>
            <person name="Gyaltsen K."/>
            <person name="Hafez N."/>
            <person name="Hagos B."/>
            <person name="Hall J."/>
            <person name="Henson C."/>
            <person name="Hollinger A."/>
            <person name="Honan T."/>
            <person name="Huard M.D."/>
            <person name="Hughes L."/>
            <person name="Hurhula B."/>
            <person name="Husby M.E."/>
            <person name="Kamat A."/>
            <person name="Kanga B."/>
            <person name="Kashin S."/>
            <person name="Khazanovich D."/>
            <person name="Kisner P."/>
            <person name="Lance K."/>
            <person name="Lara M."/>
            <person name="Lee W."/>
            <person name="Lennon N."/>
            <person name="Letendre F."/>
            <person name="LeVine R."/>
            <person name="Lipovsky A."/>
            <person name="Liu X."/>
            <person name="Liu J."/>
            <person name="Liu S."/>
            <person name="Lokyitsang T."/>
            <person name="Lokyitsang Y."/>
            <person name="Lubonja R."/>
            <person name="Lui A."/>
            <person name="MacDonald P."/>
            <person name="Magnisalis V."/>
            <person name="Maru K."/>
            <person name="Matthews C."/>
            <person name="McCusker W."/>
            <person name="McDonough S."/>
            <person name="Mehta T."/>
            <person name="Meldrim J."/>
            <person name="Meneus L."/>
            <person name="Mihai O."/>
            <person name="Mihalev A."/>
            <person name="Mihova T."/>
            <person name="Mittelman R."/>
            <person name="Mlenga V."/>
            <person name="Montmayeur A."/>
            <person name="Mulrain L."/>
            <person name="Navidi A."/>
            <person name="Naylor J."/>
            <person name="Negash T."/>
            <person name="Nguyen T."/>
            <person name="Nguyen N."/>
            <person name="Nicol R."/>
            <person name="Norbu C."/>
            <person name="Norbu N."/>
            <person name="Novod N."/>
            <person name="O'Neill B."/>
            <person name="Osman S."/>
            <person name="Markiewicz E."/>
            <person name="Oyono O.L."/>
            <person name="Patti C."/>
            <person name="Phunkhang P."/>
            <person name="Pierre F."/>
            <person name="Priest M."/>
            <person name="Raghuraman S."/>
            <person name="Rege F."/>
            <person name="Reyes R."/>
            <person name="Rise C."/>
            <person name="Rogov P."/>
            <person name="Ross K."/>
            <person name="Ryan E."/>
            <person name="Settipalli S."/>
            <person name="Shea T."/>
            <person name="Sherpa N."/>
            <person name="Shi L."/>
            <person name="Shih D."/>
            <person name="Sparrow T."/>
            <person name="Spaulding J."/>
            <person name="Stalker J."/>
            <person name="Stange-Thomann N."/>
            <person name="Stavropoulos S."/>
            <person name="Stone C."/>
            <person name="Strader C."/>
            <person name="Tesfaye S."/>
            <person name="Thomson T."/>
            <person name="Thoulutsang Y."/>
            <person name="Thoulutsang D."/>
            <person name="Topham K."/>
            <person name="Topping I."/>
            <person name="Tsamla T."/>
            <person name="Vassiliev H."/>
            <person name="Vo A."/>
            <person name="Wangchuk T."/>
            <person name="Wangdi T."/>
            <person name="Weiand M."/>
            <person name="Wilkinson J."/>
            <person name="Wilson A."/>
            <person name="Yadav S."/>
            <person name="Young G."/>
            <person name="Yu Q."/>
            <person name="Zembek L."/>
            <person name="Zhong D."/>
            <person name="Zimmer A."/>
            <person name="Zwirko Z."/>
            <person name="Jaffe D.B."/>
            <person name="Alvarez P."/>
            <person name="Brockman W."/>
            <person name="Butler J."/>
            <person name="Chin C."/>
            <person name="Gnerre S."/>
            <person name="MacCallum I."/>
            <person name="Graves J.A."/>
            <person name="Ponting C.P."/>
            <person name="Breen M."/>
            <person name="Samollow P.B."/>
            <person name="Lander E.S."/>
            <person name="Lindblad-Toh K."/>
        </authorList>
    </citation>
    <scope>NUCLEOTIDE SEQUENCE [LARGE SCALE GENOMIC DNA]</scope>
</reference>
<protein>
    <submittedName>
        <fullName evidence="1">Uncharacterized protein</fullName>
    </submittedName>
</protein>
<dbReference type="Bgee" id="ENSMODG00000045876">
    <property type="expression patterns" value="Expressed in kidney and 10 other cell types or tissues"/>
</dbReference>
<accession>A0A5F8H829</accession>
<sequence length="53" mass="5569">MAGEADVQWCFSQVNGAIHEYVAEGEKAWRAARGRVLPQGGFPDGGVIGPLGL</sequence>
<reference evidence="1" key="2">
    <citation type="submission" date="2025-08" db="UniProtKB">
        <authorList>
            <consortium name="Ensembl"/>
        </authorList>
    </citation>
    <scope>IDENTIFICATION</scope>
</reference>